<keyword evidence="2" id="KW-1133">Transmembrane helix</keyword>
<evidence type="ECO:0000313" key="3">
    <source>
        <dbReference type="EMBL" id="PRY30044.1"/>
    </source>
</evidence>
<evidence type="ECO:0000313" key="4">
    <source>
        <dbReference type="Proteomes" id="UP000239209"/>
    </source>
</evidence>
<gene>
    <name evidence="3" type="ORF">CLV70_105213</name>
</gene>
<dbReference type="RefSeq" id="WP_106126718.1">
    <property type="nucleotide sequence ID" value="NZ_PVZG01000005.1"/>
</dbReference>
<protein>
    <submittedName>
        <fullName evidence="3">Uncharacterized protein</fullName>
    </submittedName>
</protein>
<organism evidence="3 4">
    <name type="scientific">Pseudosporangium ferrugineum</name>
    <dbReference type="NCBI Taxonomy" id="439699"/>
    <lineage>
        <taxon>Bacteria</taxon>
        <taxon>Bacillati</taxon>
        <taxon>Actinomycetota</taxon>
        <taxon>Actinomycetes</taxon>
        <taxon>Micromonosporales</taxon>
        <taxon>Micromonosporaceae</taxon>
        <taxon>Pseudosporangium</taxon>
    </lineage>
</organism>
<keyword evidence="2" id="KW-0812">Transmembrane</keyword>
<evidence type="ECO:0000256" key="1">
    <source>
        <dbReference type="SAM" id="MobiDB-lite"/>
    </source>
</evidence>
<comment type="caution">
    <text evidence="3">The sequence shown here is derived from an EMBL/GenBank/DDBJ whole genome shotgun (WGS) entry which is preliminary data.</text>
</comment>
<name>A0A2T0S9D1_9ACTN</name>
<proteinExistence type="predicted"/>
<dbReference type="AlphaFoldDB" id="A0A2T0S9D1"/>
<keyword evidence="4" id="KW-1185">Reference proteome</keyword>
<sequence>MDPHLNDLKQLNSLDPARGREPTAVEWTRSRAMLERVISGRAPQPSPSRPVRRRLVVGVAVAAAGAVAAVTVPSLLPGTAEKAFASWTAAPGSLTGEQVLPQARACAGNGRGGPSTAGPADVLLAEQRGLATLLIMKKDSGVIDLCLSAGPGSDDQLASMSLADGPLPAPPADTVTLETMASVGEGDGRWSDIVGLAGTGVTRVDVRPDGGKSFQASVRNGWWAAWWPGPEGGEADTLTVTVHTATGTTDHRVVDLD</sequence>
<dbReference type="EMBL" id="PVZG01000005">
    <property type="protein sequence ID" value="PRY30044.1"/>
    <property type="molecule type" value="Genomic_DNA"/>
</dbReference>
<dbReference type="OrthoDB" id="3290784at2"/>
<feature type="region of interest" description="Disordered" evidence="1">
    <location>
        <begin position="1"/>
        <end position="23"/>
    </location>
</feature>
<accession>A0A2T0S9D1</accession>
<dbReference type="Proteomes" id="UP000239209">
    <property type="component" value="Unassembled WGS sequence"/>
</dbReference>
<evidence type="ECO:0000256" key="2">
    <source>
        <dbReference type="SAM" id="Phobius"/>
    </source>
</evidence>
<feature type="transmembrane region" description="Helical" evidence="2">
    <location>
        <begin position="55"/>
        <end position="76"/>
    </location>
</feature>
<keyword evidence="2" id="KW-0472">Membrane</keyword>
<reference evidence="3 4" key="1">
    <citation type="submission" date="2018-03" db="EMBL/GenBank/DDBJ databases">
        <title>Genomic Encyclopedia of Archaeal and Bacterial Type Strains, Phase II (KMG-II): from individual species to whole genera.</title>
        <authorList>
            <person name="Goeker M."/>
        </authorList>
    </citation>
    <scope>NUCLEOTIDE SEQUENCE [LARGE SCALE GENOMIC DNA]</scope>
    <source>
        <strain evidence="3 4">DSM 45348</strain>
    </source>
</reference>